<dbReference type="Proteomes" id="UP000314251">
    <property type="component" value="Unassembled WGS sequence"/>
</dbReference>
<dbReference type="GO" id="GO:0003700">
    <property type="term" value="F:DNA-binding transcription factor activity"/>
    <property type="evidence" value="ECO:0007669"/>
    <property type="project" value="InterPro"/>
</dbReference>
<organism evidence="3 4">
    <name type="scientific">Streptomyces mimosae</name>
    <dbReference type="NCBI Taxonomy" id="2586635"/>
    <lineage>
        <taxon>Bacteria</taxon>
        <taxon>Bacillati</taxon>
        <taxon>Actinomycetota</taxon>
        <taxon>Actinomycetes</taxon>
        <taxon>Kitasatosporales</taxon>
        <taxon>Streptomycetaceae</taxon>
        <taxon>Streptomyces</taxon>
    </lineage>
</organism>
<protein>
    <submittedName>
        <fullName evidence="3">MarR family transcriptional regulator</fullName>
    </submittedName>
</protein>
<evidence type="ECO:0000313" key="3">
    <source>
        <dbReference type="EMBL" id="KAB8164618.1"/>
    </source>
</evidence>
<name>A0A5N6AAV1_9ACTN</name>
<feature type="region of interest" description="Disordered" evidence="1">
    <location>
        <begin position="147"/>
        <end position="186"/>
    </location>
</feature>
<dbReference type="EMBL" id="VDLY02000009">
    <property type="protein sequence ID" value="KAB8164618.1"/>
    <property type="molecule type" value="Genomic_DNA"/>
</dbReference>
<dbReference type="InterPro" id="IPR039422">
    <property type="entry name" value="MarR/SlyA-like"/>
</dbReference>
<dbReference type="AlphaFoldDB" id="A0A5N6AAV1"/>
<dbReference type="GO" id="GO:0006950">
    <property type="term" value="P:response to stress"/>
    <property type="evidence" value="ECO:0007669"/>
    <property type="project" value="TreeGrafter"/>
</dbReference>
<dbReference type="PANTHER" id="PTHR33164:SF43">
    <property type="entry name" value="HTH-TYPE TRANSCRIPTIONAL REPRESSOR YETL"/>
    <property type="match status" value="1"/>
</dbReference>
<sequence length="186" mass="20065">MNESRRPPTLLGLPSYLAAHVGRIGNRPLVEELTAHGLRLPHFAVLAALRDLGPTAQHELADRLGFNRSHLVGYLDHLERAGLAVRERDADDRRRQLVRHTAEGARLTAELVRIAGEVERAQFAALTDAELATLTALLARVLAADDQNDRGTTGEPPPRRGPATATSAGGRTATVAGMTGRDERNP</sequence>
<dbReference type="SUPFAM" id="SSF46785">
    <property type="entry name" value="Winged helix' DNA-binding domain"/>
    <property type="match status" value="1"/>
</dbReference>
<dbReference type="PANTHER" id="PTHR33164">
    <property type="entry name" value="TRANSCRIPTIONAL REGULATOR, MARR FAMILY"/>
    <property type="match status" value="1"/>
</dbReference>
<feature type="compositionally biased region" description="Low complexity" evidence="1">
    <location>
        <begin position="161"/>
        <end position="177"/>
    </location>
</feature>
<evidence type="ECO:0000313" key="4">
    <source>
        <dbReference type="Proteomes" id="UP000314251"/>
    </source>
</evidence>
<dbReference type="Pfam" id="PF12802">
    <property type="entry name" value="MarR_2"/>
    <property type="match status" value="1"/>
</dbReference>
<gene>
    <name evidence="3" type="ORF">FH607_015345</name>
</gene>
<evidence type="ECO:0000259" key="2">
    <source>
        <dbReference type="PROSITE" id="PS50995"/>
    </source>
</evidence>
<evidence type="ECO:0000256" key="1">
    <source>
        <dbReference type="SAM" id="MobiDB-lite"/>
    </source>
</evidence>
<dbReference type="PRINTS" id="PR00598">
    <property type="entry name" value="HTHMARR"/>
</dbReference>
<proteinExistence type="predicted"/>
<dbReference type="SMART" id="SM00347">
    <property type="entry name" value="HTH_MARR"/>
    <property type="match status" value="1"/>
</dbReference>
<dbReference type="InterPro" id="IPR036390">
    <property type="entry name" value="WH_DNA-bd_sf"/>
</dbReference>
<dbReference type="Gene3D" id="1.10.10.10">
    <property type="entry name" value="Winged helix-like DNA-binding domain superfamily/Winged helix DNA-binding domain"/>
    <property type="match status" value="1"/>
</dbReference>
<dbReference type="InterPro" id="IPR036388">
    <property type="entry name" value="WH-like_DNA-bd_sf"/>
</dbReference>
<reference evidence="3" key="1">
    <citation type="submission" date="2019-10" db="EMBL/GenBank/DDBJ databases">
        <title>Nonomuraea sp. nov., isolated from Phyllanthus amarus.</title>
        <authorList>
            <person name="Klykleung N."/>
            <person name="Tanasupawat S."/>
        </authorList>
    </citation>
    <scope>NUCLEOTIDE SEQUENCE [LARGE SCALE GENOMIC DNA]</scope>
    <source>
        <strain evidence="3">3MP-10</strain>
    </source>
</reference>
<dbReference type="RefSeq" id="WP_139668809.1">
    <property type="nucleotide sequence ID" value="NZ_VDLY02000009.1"/>
</dbReference>
<accession>A0A5N6AAV1</accession>
<comment type="caution">
    <text evidence="3">The sequence shown here is derived from an EMBL/GenBank/DDBJ whole genome shotgun (WGS) entry which is preliminary data.</text>
</comment>
<feature type="domain" description="HTH marR-type" evidence="2">
    <location>
        <begin position="1"/>
        <end position="143"/>
    </location>
</feature>
<keyword evidence="4" id="KW-1185">Reference proteome</keyword>
<dbReference type="InterPro" id="IPR000835">
    <property type="entry name" value="HTH_MarR-typ"/>
</dbReference>
<dbReference type="PROSITE" id="PS50995">
    <property type="entry name" value="HTH_MARR_2"/>
    <property type="match status" value="1"/>
</dbReference>
<dbReference type="OrthoDB" id="4826718at2"/>